<proteinExistence type="predicted"/>
<protein>
    <submittedName>
        <fullName evidence="1">Uncharacterized protein</fullName>
    </submittedName>
</protein>
<dbReference type="Proteomes" id="UP000264353">
    <property type="component" value="Chromosome A4"/>
</dbReference>
<reference evidence="1 2" key="1">
    <citation type="submission" date="2018-06" db="EMBL/GenBank/DDBJ databases">
        <title>WGS assembly of Brassica rapa FPsc.</title>
        <authorList>
            <person name="Bowman J."/>
            <person name="Kohchi T."/>
            <person name="Yamato K."/>
            <person name="Jenkins J."/>
            <person name="Shu S."/>
            <person name="Ishizaki K."/>
            <person name="Yamaoka S."/>
            <person name="Nishihama R."/>
            <person name="Nakamura Y."/>
            <person name="Berger F."/>
            <person name="Adam C."/>
            <person name="Aki S."/>
            <person name="Althoff F."/>
            <person name="Araki T."/>
            <person name="Arteaga-Vazquez M."/>
            <person name="Balasubrmanian S."/>
            <person name="Bauer D."/>
            <person name="Boehm C."/>
            <person name="Briginshaw L."/>
            <person name="Caballero-Perez J."/>
            <person name="Catarino B."/>
            <person name="Chen F."/>
            <person name="Chiyoda S."/>
            <person name="Chovatia M."/>
            <person name="Davies K."/>
            <person name="Delmans M."/>
            <person name="Demura T."/>
            <person name="Dierschke T."/>
            <person name="Dolan L."/>
            <person name="Dorantes-Acosta A."/>
            <person name="Eklund D."/>
            <person name="Florent S."/>
            <person name="Flores-Sandoval E."/>
            <person name="Fujiyama A."/>
            <person name="Fukuzawa H."/>
            <person name="Galik B."/>
            <person name="Grimanelli D."/>
            <person name="Grimwood J."/>
            <person name="Grossniklaus U."/>
            <person name="Hamada T."/>
            <person name="Haseloff J."/>
            <person name="Hetherington A."/>
            <person name="Higo A."/>
            <person name="Hirakawa Y."/>
            <person name="Hundley H."/>
            <person name="Ikeda Y."/>
            <person name="Inoue K."/>
            <person name="Inoue S."/>
            <person name="Ishida S."/>
            <person name="Jia Q."/>
            <person name="Kakita M."/>
            <person name="Kanazawa T."/>
            <person name="Kawai Y."/>
            <person name="Kawashima T."/>
            <person name="Kennedy M."/>
            <person name="Kinose K."/>
            <person name="Kinoshita T."/>
            <person name="Kohara Y."/>
            <person name="Koide E."/>
            <person name="Komatsu K."/>
            <person name="Kopischke S."/>
            <person name="Kubo M."/>
            <person name="Kyozuka J."/>
            <person name="Lagercrantz U."/>
            <person name="Lin S."/>
            <person name="Lindquist E."/>
            <person name="Lipzen A."/>
            <person name="Lu C."/>
            <person name="Luna E."/>
            <person name="Martienssen R."/>
            <person name="Minamino N."/>
            <person name="Mizutani M."/>
            <person name="Mizutani M."/>
            <person name="Mochizuki N."/>
            <person name="Monte I."/>
            <person name="Mosher R."/>
            <person name="Nagasaki H."/>
            <person name="Nakagami H."/>
            <person name="Naramoto S."/>
            <person name="Nishitani K."/>
            <person name="Ohtani M."/>
            <person name="Okamoto T."/>
            <person name="Okumura M."/>
            <person name="Phillips J."/>
            <person name="Pollak B."/>
            <person name="Reinders A."/>
            <person name="Roevekamp M."/>
            <person name="Sano R."/>
            <person name="Sawa S."/>
            <person name="Schmid M."/>
            <person name="Shirakawa M."/>
            <person name="Solano R."/>
            <person name="Spunde A."/>
            <person name="Suetsugu N."/>
            <person name="Sugano S."/>
            <person name="Sugiyama A."/>
            <person name="Sun R."/>
            <person name="Suzuki Y."/>
            <person name="Takenaka M."/>
            <person name="Takezawa D."/>
            <person name="Tomogane H."/>
            <person name="Tsuzuki M."/>
            <person name="Ueda T."/>
            <person name="Umeda M."/>
            <person name="Ward J."/>
            <person name="Watanabe Y."/>
            <person name="Yazaki K."/>
            <person name="Yokoyama R."/>
            <person name="Yoshitake Y."/>
            <person name="Yotsui I."/>
            <person name="Zachgo S."/>
            <person name="Schmutz J."/>
        </authorList>
    </citation>
    <scope>NUCLEOTIDE SEQUENCE [LARGE SCALE GENOMIC DNA]</scope>
    <source>
        <strain evidence="2">cv. B-3</strain>
    </source>
</reference>
<evidence type="ECO:0000313" key="2">
    <source>
        <dbReference type="Proteomes" id="UP000264353"/>
    </source>
</evidence>
<name>A0A397ZLP5_BRACM</name>
<dbReference type="AlphaFoldDB" id="A0A397ZLP5"/>
<dbReference type="EMBL" id="CM010631">
    <property type="protein sequence ID" value="RID65928.1"/>
    <property type="molecule type" value="Genomic_DNA"/>
</dbReference>
<accession>A0A397ZLP5</accession>
<gene>
    <name evidence="1" type="ORF">BRARA_D01098</name>
</gene>
<sequence>MCDLIGFISLYNYEISCMIKWLCGFHDQAKTASVVFTLFQDSYGPSPPSQSECMKCPPFQSRKAVMSEHIWKYIR</sequence>
<evidence type="ECO:0000313" key="1">
    <source>
        <dbReference type="EMBL" id="RID65928.1"/>
    </source>
</evidence>
<organism evidence="1 2">
    <name type="scientific">Brassica campestris</name>
    <name type="common">Field mustard</name>
    <dbReference type="NCBI Taxonomy" id="3711"/>
    <lineage>
        <taxon>Eukaryota</taxon>
        <taxon>Viridiplantae</taxon>
        <taxon>Streptophyta</taxon>
        <taxon>Embryophyta</taxon>
        <taxon>Tracheophyta</taxon>
        <taxon>Spermatophyta</taxon>
        <taxon>Magnoliopsida</taxon>
        <taxon>eudicotyledons</taxon>
        <taxon>Gunneridae</taxon>
        <taxon>Pentapetalae</taxon>
        <taxon>rosids</taxon>
        <taxon>malvids</taxon>
        <taxon>Brassicales</taxon>
        <taxon>Brassicaceae</taxon>
        <taxon>Brassiceae</taxon>
        <taxon>Brassica</taxon>
    </lineage>
</organism>